<evidence type="ECO:0000313" key="2">
    <source>
        <dbReference type="EMBL" id="CAJ1950840.1"/>
    </source>
</evidence>
<protein>
    <submittedName>
        <fullName evidence="2">Uncharacterized protein</fullName>
    </submittedName>
</protein>
<evidence type="ECO:0000313" key="3">
    <source>
        <dbReference type="Proteomes" id="UP001295423"/>
    </source>
</evidence>
<reference evidence="2" key="1">
    <citation type="submission" date="2023-08" db="EMBL/GenBank/DDBJ databases">
        <authorList>
            <person name="Audoor S."/>
            <person name="Bilcke G."/>
        </authorList>
    </citation>
    <scope>NUCLEOTIDE SEQUENCE</scope>
</reference>
<keyword evidence="3" id="KW-1185">Reference proteome</keyword>
<feature type="transmembrane region" description="Helical" evidence="1">
    <location>
        <begin position="179"/>
        <end position="201"/>
    </location>
</feature>
<comment type="caution">
    <text evidence="2">The sequence shown here is derived from an EMBL/GenBank/DDBJ whole genome shotgun (WGS) entry which is preliminary data.</text>
</comment>
<feature type="transmembrane region" description="Helical" evidence="1">
    <location>
        <begin position="278"/>
        <end position="297"/>
    </location>
</feature>
<keyword evidence="1" id="KW-0472">Membrane</keyword>
<keyword evidence="1" id="KW-0812">Transmembrane</keyword>
<dbReference type="EMBL" id="CAKOGP040001770">
    <property type="protein sequence ID" value="CAJ1950840.1"/>
    <property type="molecule type" value="Genomic_DNA"/>
</dbReference>
<proteinExistence type="predicted"/>
<organism evidence="2 3">
    <name type="scientific">Cylindrotheca closterium</name>
    <dbReference type="NCBI Taxonomy" id="2856"/>
    <lineage>
        <taxon>Eukaryota</taxon>
        <taxon>Sar</taxon>
        <taxon>Stramenopiles</taxon>
        <taxon>Ochrophyta</taxon>
        <taxon>Bacillariophyta</taxon>
        <taxon>Bacillariophyceae</taxon>
        <taxon>Bacillariophycidae</taxon>
        <taxon>Bacillariales</taxon>
        <taxon>Bacillariaceae</taxon>
        <taxon>Cylindrotheca</taxon>
    </lineage>
</organism>
<feature type="transmembrane region" description="Helical" evidence="1">
    <location>
        <begin position="139"/>
        <end position="159"/>
    </location>
</feature>
<keyword evidence="1" id="KW-1133">Transmembrane helix</keyword>
<sequence>MTSTYISGGNIVRDPQELRSTSFVRWDRVLMVFLPLLIFVVSNPANQAKVAATLHQSDWDLSSTQELLDFYQTYGMSRWRTTNYGLFALQKQFDRLEIFALNNRWECYYSDPQTGMICSELASSMSDGWPKFWDRTDRVFLATRTISACLVSFWIIFFFCPDYSVTRLSLTHPTLYAFMSIFLRPHLMDLVTTNTAVYMALKEMRKNLAMIRPGSFFHTGDADSDYTLGVLMLVWMIGNGANALASRLNSSYKVVGFDSVKAACLMYLHQSTVFSDTIYWLFGIQGVTAAGLFWANVPIIVMTNDKHNWFPQLVSWVIAGWAGHLLAKNHLENIFIVGHLFRSLGLT</sequence>
<accession>A0AAD2PUP5</accession>
<dbReference type="AlphaFoldDB" id="A0AAD2PUP5"/>
<evidence type="ECO:0000256" key="1">
    <source>
        <dbReference type="SAM" id="Phobius"/>
    </source>
</evidence>
<dbReference type="Proteomes" id="UP001295423">
    <property type="component" value="Unassembled WGS sequence"/>
</dbReference>
<name>A0AAD2PUP5_9STRA</name>
<gene>
    <name evidence="2" type="ORF">CYCCA115_LOCUS12784</name>
</gene>